<dbReference type="RefSeq" id="WP_356712570.1">
    <property type="nucleotide sequence ID" value="NZ_JBEXIP010000049.1"/>
</dbReference>
<keyword evidence="6 8" id="KW-0472">Membrane</keyword>
<evidence type="ECO:0000256" key="5">
    <source>
        <dbReference type="ARBA" id="ARBA00022989"/>
    </source>
</evidence>
<dbReference type="Proteomes" id="UP001550044">
    <property type="component" value="Unassembled WGS sequence"/>
</dbReference>
<proteinExistence type="predicted"/>
<comment type="caution">
    <text evidence="9">The sequence shown here is derived from an EMBL/GenBank/DDBJ whole genome shotgun (WGS) entry which is preliminary data.</text>
</comment>
<dbReference type="PANTHER" id="PTHR42718">
    <property type="entry name" value="MAJOR FACILITATOR SUPERFAMILY MULTIDRUG TRANSPORTER MFSC"/>
    <property type="match status" value="1"/>
</dbReference>
<dbReference type="PANTHER" id="PTHR42718:SF46">
    <property type="entry name" value="BLR6921 PROTEIN"/>
    <property type="match status" value="1"/>
</dbReference>
<dbReference type="InterPro" id="IPR036259">
    <property type="entry name" value="MFS_trans_sf"/>
</dbReference>
<comment type="subcellular location">
    <subcellularLocation>
        <location evidence="1">Cell membrane</location>
        <topology evidence="1">Multi-pass membrane protein</topology>
    </subcellularLocation>
</comment>
<keyword evidence="5 8" id="KW-1133">Transmembrane helix</keyword>
<evidence type="ECO:0000256" key="6">
    <source>
        <dbReference type="ARBA" id="ARBA00023136"/>
    </source>
</evidence>
<evidence type="ECO:0000256" key="4">
    <source>
        <dbReference type="ARBA" id="ARBA00022692"/>
    </source>
</evidence>
<keyword evidence="7" id="KW-0046">Antibiotic resistance</keyword>
<keyword evidence="3" id="KW-1003">Cell membrane</keyword>
<feature type="transmembrane region" description="Helical" evidence="8">
    <location>
        <begin position="38"/>
        <end position="59"/>
    </location>
</feature>
<evidence type="ECO:0000256" key="2">
    <source>
        <dbReference type="ARBA" id="ARBA00022448"/>
    </source>
</evidence>
<evidence type="ECO:0000256" key="8">
    <source>
        <dbReference type="SAM" id="Phobius"/>
    </source>
</evidence>
<keyword evidence="2" id="KW-0813">Transport</keyword>
<dbReference type="SUPFAM" id="SSF103473">
    <property type="entry name" value="MFS general substrate transporter"/>
    <property type="match status" value="1"/>
</dbReference>
<dbReference type="Gene3D" id="1.20.1250.20">
    <property type="entry name" value="MFS general substrate transporter like domains"/>
    <property type="match status" value="1"/>
</dbReference>
<evidence type="ECO:0000313" key="10">
    <source>
        <dbReference type="Proteomes" id="UP001550044"/>
    </source>
</evidence>
<keyword evidence="10" id="KW-1185">Reference proteome</keyword>
<dbReference type="EMBL" id="JBEXIP010000049">
    <property type="protein sequence ID" value="MET8438036.1"/>
    <property type="molecule type" value="Genomic_DNA"/>
</dbReference>
<evidence type="ECO:0000256" key="3">
    <source>
        <dbReference type="ARBA" id="ARBA00022475"/>
    </source>
</evidence>
<accession>A0ABV2UJL5</accession>
<name>A0ABV2UJL5_9ACTN</name>
<evidence type="ECO:0000256" key="1">
    <source>
        <dbReference type="ARBA" id="ARBA00004651"/>
    </source>
</evidence>
<protein>
    <recommendedName>
        <fullName evidence="11">MFS transporter</fullName>
    </recommendedName>
</protein>
<feature type="transmembrane region" description="Helical" evidence="8">
    <location>
        <begin position="71"/>
        <end position="93"/>
    </location>
</feature>
<evidence type="ECO:0008006" key="11">
    <source>
        <dbReference type="Google" id="ProtNLM"/>
    </source>
</evidence>
<evidence type="ECO:0000256" key="7">
    <source>
        <dbReference type="ARBA" id="ARBA00023251"/>
    </source>
</evidence>
<feature type="transmembrane region" description="Helical" evidence="8">
    <location>
        <begin position="153"/>
        <end position="172"/>
    </location>
</feature>
<organism evidence="9 10">
    <name type="scientific">Streptomyces sp. 900116325</name>
    <dbReference type="NCBI Taxonomy" id="3154295"/>
    <lineage>
        <taxon>Bacteria</taxon>
        <taxon>Bacillati</taxon>
        <taxon>Actinomycetota</taxon>
        <taxon>Actinomycetes</taxon>
        <taxon>Kitasatosporales</taxon>
        <taxon>Streptomycetaceae</taxon>
        <taxon>Streptomyces</taxon>
    </lineage>
</organism>
<sequence length="192" mass="19337">MRDHGSVHIGVSGDAPHRRAVVAQVSTNITGPRFGPRVVVPAGMLLAATGLVWLTGIGAHTSYAAHVLPPLLVIGLGLGHVMPISFGAATAGVDAGDAGAASATVNTMQQVGCSIGTALLNTLATSAAAAYVEGHTPTKSLLAEAQLHSFTTAFWWSAGIFAFGAIATGLLFRGHGTATVDLQKHAETPAVA</sequence>
<evidence type="ECO:0000313" key="9">
    <source>
        <dbReference type="EMBL" id="MET8438036.1"/>
    </source>
</evidence>
<reference evidence="9 10" key="1">
    <citation type="submission" date="2024-06" db="EMBL/GenBank/DDBJ databases">
        <title>The Natural Products Discovery Center: Release of the First 8490 Sequenced Strains for Exploring Actinobacteria Biosynthetic Diversity.</title>
        <authorList>
            <person name="Kalkreuter E."/>
            <person name="Kautsar S.A."/>
            <person name="Yang D."/>
            <person name="Bader C.D."/>
            <person name="Teijaro C.N."/>
            <person name="Fluegel L."/>
            <person name="Davis C.M."/>
            <person name="Simpson J.R."/>
            <person name="Lauterbach L."/>
            <person name="Steele A.D."/>
            <person name="Gui C."/>
            <person name="Meng S."/>
            <person name="Li G."/>
            <person name="Viehrig K."/>
            <person name="Ye F."/>
            <person name="Su P."/>
            <person name="Kiefer A.F."/>
            <person name="Nichols A."/>
            <person name="Cepeda A.J."/>
            <person name="Yan W."/>
            <person name="Fan B."/>
            <person name="Jiang Y."/>
            <person name="Adhikari A."/>
            <person name="Zheng C.-J."/>
            <person name="Schuster L."/>
            <person name="Cowan T.M."/>
            <person name="Smanski M.J."/>
            <person name="Chevrette M.G."/>
            <person name="De Carvalho L.P.S."/>
            <person name="Shen B."/>
        </authorList>
    </citation>
    <scope>NUCLEOTIDE SEQUENCE [LARGE SCALE GENOMIC DNA]</scope>
    <source>
        <strain evidence="9 10">NPDC005137</strain>
    </source>
</reference>
<gene>
    <name evidence="9" type="ORF">ABZV61_35870</name>
</gene>
<keyword evidence="4 8" id="KW-0812">Transmembrane</keyword>